<dbReference type="Proteomes" id="UP000466442">
    <property type="component" value="Unassembled WGS sequence"/>
</dbReference>
<reference evidence="2" key="1">
    <citation type="journal article" date="2021" name="Mol. Ecol. Resour.">
        <title>Apolygus lucorum genome provides insights into omnivorousness and mesophyll feeding.</title>
        <authorList>
            <person name="Liu Y."/>
            <person name="Liu H."/>
            <person name="Wang H."/>
            <person name="Huang T."/>
            <person name="Liu B."/>
            <person name="Yang B."/>
            <person name="Yin L."/>
            <person name="Li B."/>
            <person name="Zhang Y."/>
            <person name="Zhang S."/>
            <person name="Jiang F."/>
            <person name="Zhang X."/>
            <person name="Ren Y."/>
            <person name="Wang B."/>
            <person name="Wang S."/>
            <person name="Lu Y."/>
            <person name="Wu K."/>
            <person name="Fan W."/>
            <person name="Wang G."/>
        </authorList>
    </citation>
    <scope>NUCLEOTIDE SEQUENCE</scope>
    <source>
        <strain evidence="2">12Hb</strain>
    </source>
</reference>
<feature type="region of interest" description="Disordered" evidence="1">
    <location>
        <begin position="136"/>
        <end position="175"/>
    </location>
</feature>
<dbReference type="AlphaFoldDB" id="A0A6A4IZH5"/>
<evidence type="ECO:0000313" key="2">
    <source>
        <dbReference type="EMBL" id="KAF6198796.1"/>
    </source>
</evidence>
<feature type="compositionally biased region" description="Basic and acidic residues" evidence="1">
    <location>
        <begin position="263"/>
        <end position="277"/>
    </location>
</feature>
<keyword evidence="3" id="KW-1185">Reference proteome</keyword>
<feature type="region of interest" description="Disordered" evidence="1">
    <location>
        <begin position="1"/>
        <end position="43"/>
    </location>
</feature>
<evidence type="ECO:0000313" key="3">
    <source>
        <dbReference type="Proteomes" id="UP000466442"/>
    </source>
</evidence>
<accession>A0A6A4IZH5</accession>
<sequence>MAALVLGDGDVRTPVDKRTGRKALVGSSRKAQTEKKPQLPRKNLFNAGSISSLASTPAVKVFYDPDGLEHSTNSTAKKNKIKDGRTTKRTTRLAALSKVVNLEKFGTPTASKTKLTAKGKLTFDDGSDNELELVHSAPRKQHSKRNAKKCGADETDAVSTGSCESSKPKLNAEDSEFQDSVIVVSSRKVVNMCRKGETALTKRVIQDDTTVMEVSSDDSGDEIVSKLLASEASQVEKPVRSGSRRLMCGGSTLAAPILSPNPVERKSRADLKVKPDLEDSEDEDEPVAAPFRKVLNQGKSSSRRLIHDETTINSSGMTAQTSFDDSQIAASSRKVVNRSKTGPSKRLIHDDTTLPDQSEPSTSSPDLIDSSIVETPAPRIARRRLVQQSQLKPTPSTAKEPSVVLAKKSTSRSVKRPT</sequence>
<feature type="region of interest" description="Disordered" evidence="1">
    <location>
        <begin position="235"/>
        <end position="418"/>
    </location>
</feature>
<feature type="compositionally biased region" description="Basic residues" evidence="1">
    <location>
        <begin position="137"/>
        <end position="148"/>
    </location>
</feature>
<name>A0A6A4IZH5_APOLU</name>
<feature type="compositionally biased region" description="Polar residues" evidence="1">
    <location>
        <begin position="354"/>
        <end position="365"/>
    </location>
</feature>
<feature type="compositionally biased region" description="Polar residues" evidence="1">
    <location>
        <begin position="311"/>
        <end position="330"/>
    </location>
</feature>
<evidence type="ECO:0000256" key="1">
    <source>
        <dbReference type="SAM" id="MobiDB-lite"/>
    </source>
</evidence>
<dbReference type="EMBL" id="WIXP02000015">
    <property type="protein sequence ID" value="KAF6198796.1"/>
    <property type="molecule type" value="Genomic_DNA"/>
</dbReference>
<feature type="compositionally biased region" description="Basic residues" evidence="1">
    <location>
        <begin position="409"/>
        <end position="418"/>
    </location>
</feature>
<organism evidence="2 3">
    <name type="scientific">Apolygus lucorum</name>
    <name type="common">Small green plant bug</name>
    <name type="synonym">Lygocoris lucorum</name>
    <dbReference type="NCBI Taxonomy" id="248454"/>
    <lineage>
        <taxon>Eukaryota</taxon>
        <taxon>Metazoa</taxon>
        <taxon>Ecdysozoa</taxon>
        <taxon>Arthropoda</taxon>
        <taxon>Hexapoda</taxon>
        <taxon>Insecta</taxon>
        <taxon>Pterygota</taxon>
        <taxon>Neoptera</taxon>
        <taxon>Paraneoptera</taxon>
        <taxon>Hemiptera</taxon>
        <taxon>Heteroptera</taxon>
        <taxon>Panheteroptera</taxon>
        <taxon>Cimicomorpha</taxon>
        <taxon>Miridae</taxon>
        <taxon>Mirini</taxon>
        <taxon>Apolygus</taxon>
    </lineage>
</organism>
<proteinExistence type="predicted"/>
<comment type="caution">
    <text evidence="2">The sequence shown here is derived from an EMBL/GenBank/DDBJ whole genome shotgun (WGS) entry which is preliminary data.</text>
</comment>
<protein>
    <submittedName>
        <fullName evidence="2">Uncharacterized protein</fullName>
    </submittedName>
</protein>
<feature type="compositionally biased region" description="Basic and acidic residues" evidence="1">
    <location>
        <begin position="9"/>
        <end position="18"/>
    </location>
</feature>
<gene>
    <name evidence="2" type="ORF">GE061_006819</name>
</gene>
<feature type="compositionally biased region" description="Polar residues" evidence="1">
    <location>
        <begin position="386"/>
        <end position="399"/>
    </location>
</feature>
<feature type="region of interest" description="Disordered" evidence="1">
    <location>
        <begin position="67"/>
        <end position="89"/>
    </location>
</feature>